<dbReference type="EMBL" id="CP096983">
    <property type="protein sequence ID" value="URZ10990.1"/>
    <property type="molecule type" value="Genomic_DNA"/>
</dbReference>
<reference evidence="3 4" key="1">
    <citation type="submission" date="2022-04" db="EMBL/GenBank/DDBJ databases">
        <title>Genome sequence of C. roseum typestrain.</title>
        <authorList>
            <person name="Poehlein A."/>
            <person name="Schoch T."/>
            <person name="Duerre P."/>
            <person name="Daniel R."/>
        </authorList>
    </citation>
    <scope>NUCLEOTIDE SEQUENCE [LARGE SCALE GENOMIC DNA]</scope>
    <source>
        <strain evidence="3 4">DSM 7320</strain>
    </source>
</reference>
<dbReference type="Gene3D" id="3.40.50.300">
    <property type="entry name" value="P-loop containing nucleotide triphosphate hydrolases"/>
    <property type="match status" value="1"/>
</dbReference>
<dbReference type="PANTHER" id="PTHR11638:SF18">
    <property type="entry name" value="HEAT SHOCK PROTEIN 104"/>
    <property type="match status" value="1"/>
</dbReference>
<dbReference type="GO" id="GO:0005737">
    <property type="term" value="C:cytoplasm"/>
    <property type="evidence" value="ECO:0007669"/>
    <property type="project" value="TreeGrafter"/>
</dbReference>
<dbReference type="InterPro" id="IPR003959">
    <property type="entry name" value="ATPase_AAA_core"/>
</dbReference>
<evidence type="ECO:0000256" key="2">
    <source>
        <dbReference type="ARBA" id="ARBA00022840"/>
    </source>
</evidence>
<dbReference type="InterPro" id="IPR027417">
    <property type="entry name" value="P-loop_NTPase"/>
</dbReference>
<keyword evidence="4" id="KW-1185">Reference proteome</keyword>
<evidence type="ECO:0000313" key="4">
    <source>
        <dbReference type="Proteomes" id="UP000190951"/>
    </source>
</evidence>
<dbReference type="GO" id="GO:0034605">
    <property type="term" value="P:cellular response to heat"/>
    <property type="evidence" value="ECO:0007669"/>
    <property type="project" value="TreeGrafter"/>
</dbReference>
<dbReference type="InterPro" id="IPR050130">
    <property type="entry name" value="ClpA_ClpB"/>
</dbReference>
<organism evidence="3 4">
    <name type="scientific">Clostridium felsineum</name>
    <dbReference type="NCBI Taxonomy" id="36839"/>
    <lineage>
        <taxon>Bacteria</taxon>
        <taxon>Bacillati</taxon>
        <taxon>Bacillota</taxon>
        <taxon>Clostridia</taxon>
        <taxon>Eubacteriales</taxon>
        <taxon>Clostridiaceae</taxon>
        <taxon>Clostridium</taxon>
    </lineage>
</organism>
<dbReference type="InterPro" id="IPR003593">
    <property type="entry name" value="AAA+_ATPase"/>
</dbReference>
<name>A0A1S8KY84_9CLOT</name>
<dbReference type="Proteomes" id="UP000190951">
    <property type="component" value="Chromosome"/>
</dbReference>
<dbReference type="RefSeq" id="WP_077836046.1">
    <property type="nucleotide sequence ID" value="NZ_CP096983.1"/>
</dbReference>
<dbReference type="SUPFAM" id="SSF52540">
    <property type="entry name" value="P-loop containing nucleoside triphosphate hydrolases"/>
    <property type="match status" value="1"/>
</dbReference>
<evidence type="ECO:0000256" key="1">
    <source>
        <dbReference type="ARBA" id="ARBA00022741"/>
    </source>
</evidence>
<gene>
    <name evidence="3" type="ORF">CROST_017060</name>
</gene>
<dbReference type="PRINTS" id="PR00300">
    <property type="entry name" value="CLPPROTEASEA"/>
</dbReference>
<keyword evidence="1" id="KW-0547">Nucleotide-binding</keyword>
<keyword evidence="2" id="KW-0067">ATP-binding</keyword>
<dbReference type="AlphaFoldDB" id="A0A1S8KY84"/>
<dbReference type="GO" id="GO:0005524">
    <property type="term" value="F:ATP binding"/>
    <property type="evidence" value="ECO:0007669"/>
    <property type="project" value="UniProtKB-KW"/>
</dbReference>
<protein>
    <submittedName>
        <fullName evidence="3">Uncharacterized protein</fullName>
    </submittedName>
</protein>
<dbReference type="InterPro" id="IPR001270">
    <property type="entry name" value="ClpA/B"/>
</dbReference>
<dbReference type="Pfam" id="PF07724">
    <property type="entry name" value="AAA_2"/>
    <property type="match status" value="1"/>
</dbReference>
<dbReference type="KEGG" id="crw:CROST_017060"/>
<dbReference type="PANTHER" id="PTHR11638">
    <property type="entry name" value="ATP-DEPENDENT CLP PROTEASE"/>
    <property type="match status" value="1"/>
</dbReference>
<proteinExistence type="predicted"/>
<sequence>MKNIIIYYGPRKEYNKLLPSKKTTLMEFINADDSRRKEIIFKQTDKNEMEKSISSNKPYIDNLVAYSASYSNITEGALQDFVSILNCYDIQYLYLQNPPMQIKQQLKQTFFNIIDIKRYNYKLLSNTMFKKINDTFSNNIIGQDKVKERLLIALYPLLNKSKKNKPVVLMFYGDSGVGKTETAKFIGKILGQKIFKKQFSMFHSTEFSNYLFGGNHSQSCFSKDLLERESNVILLDEFDKADPVFYSAFYELFDEGVFQDKNYKLELYNTIIICTSNYHSEDEMKKYLGDAIFYRFDKVIEFQKLSLESLNKIIDITVENKYKKLKVCDRNKVNIKNIRELMHNNVSRFNNVRQINNIVEEFIDIDLVKNLLNKE</sequence>
<dbReference type="GO" id="GO:0016887">
    <property type="term" value="F:ATP hydrolysis activity"/>
    <property type="evidence" value="ECO:0007669"/>
    <property type="project" value="InterPro"/>
</dbReference>
<accession>A0A1S8KY84</accession>
<evidence type="ECO:0000313" key="3">
    <source>
        <dbReference type="EMBL" id="URZ10990.1"/>
    </source>
</evidence>
<dbReference type="SMART" id="SM00382">
    <property type="entry name" value="AAA"/>
    <property type="match status" value="1"/>
</dbReference>
<dbReference type="STRING" id="84029.CROST_42070"/>